<dbReference type="InterPro" id="IPR004090">
    <property type="entry name" value="Chemotax_Me-accpt_rcpt"/>
</dbReference>
<dbReference type="InterPro" id="IPR004089">
    <property type="entry name" value="MCPsignal_dom"/>
</dbReference>
<organism evidence="6 7">
    <name type="scientific">Xaviernesmea rhizosphaerae</name>
    <dbReference type="NCBI Taxonomy" id="1672749"/>
    <lineage>
        <taxon>Bacteria</taxon>
        <taxon>Pseudomonadati</taxon>
        <taxon>Pseudomonadota</taxon>
        <taxon>Alphaproteobacteria</taxon>
        <taxon>Hyphomicrobiales</taxon>
        <taxon>Rhizobiaceae</taxon>
        <taxon>Rhizobium/Agrobacterium group</taxon>
        <taxon>Xaviernesmea</taxon>
    </lineage>
</organism>
<keyword evidence="1" id="KW-0145">Chemotaxis</keyword>
<dbReference type="InterPro" id="IPR000014">
    <property type="entry name" value="PAS"/>
</dbReference>
<dbReference type="NCBIfam" id="TIGR00229">
    <property type="entry name" value="sensory_box"/>
    <property type="match status" value="1"/>
</dbReference>
<dbReference type="PROSITE" id="PS50111">
    <property type="entry name" value="CHEMOTAXIS_TRANSDUC_2"/>
    <property type="match status" value="1"/>
</dbReference>
<dbReference type="Pfam" id="PF00015">
    <property type="entry name" value="MCPsignal"/>
    <property type="match status" value="1"/>
</dbReference>
<dbReference type="PANTHER" id="PTHR43531">
    <property type="entry name" value="PROTEIN ICFG"/>
    <property type="match status" value="1"/>
</dbReference>
<dbReference type="OrthoDB" id="5292010at2"/>
<protein>
    <submittedName>
        <fullName evidence="6">Uncharacterized protein</fullName>
    </submittedName>
</protein>
<feature type="domain" description="HAMP" evidence="5">
    <location>
        <begin position="153"/>
        <end position="201"/>
    </location>
</feature>
<dbReference type="InterPro" id="IPR051310">
    <property type="entry name" value="MCP_chemotaxis"/>
</dbReference>
<reference evidence="6 7" key="1">
    <citation type="submission" date="2016-09" db="EMBL/GenBank/DDBJ databases">
        <title>Rhizobium sp. nov., a novel species isolated from the rice rhizosphere.</title>
        <authorList>
            <person name="Zhao J."/>
            <person name="Zhang X."/>
        </authorList>
    </citation>
    <scope>NUCLEOTIDE SEQUENCE [LARGE SCALE GENOMIC DNA]</scope>
    <source>
        <strain evidence="6 7">MH17</strain>
    </source>
</reference>
<dbReference type="SUPFAM" id="SSF55785">
    <property type="entry name" value="PYP-like sensor domain (PAS domain)"/>
    <property type="match status" value="1"/>
</dbReference>
<dbReference type="GO" id="GO:0006935">
    <property type="term" value="P:chemotaxis"/>
    <property type="evidence" value="ECO:0007669"/>
    <property type="project" value="UniProtKB-KW"/>
</dbReference>
<dbReference type="AlphaFoldDB" id="A0A1Q9AFW0"/>
<feature type="domain" description="Methyl-accepting transducer" evidence="4">
    <location>
        <begin position="206"/>
        <end position="435"/>
    </location>
</feature>
<name>A0A1Q9AFW0_9HYPH</name>
<evidence type="ECO:0000256" key="3">
    <source>
        <dbReference type="PROSITE-ProRule" id="PRU00284"/>
    </source>
</evidence>
<evidence type="ECO:0000256" key="1">
    <source>
        <dbReference type="ARBA" id="ARBA00022500"/>
    </source>
</evidence>
<dbReference type="InterPro" id="IPR003660">
    <property type="entry name" value="HAMP_dom"/>
</dbReference>
<dbReference type="STRING" id="1672749.BJF92_04450"/>
<gene>
    <name evidence="6" type="ORF">BJF92_04450</name>
</gene>
<dbReference type="Gene3D" id="1.10.287.950">
    <property type="entry name" value="Methyl-accepting chemotaxis protein"/>
    <property type="match status" value="1"/>
</dbReference>
<dbReference type="PROSITE" id="PS50885">
    <property type="entry name" value="HAMP"/>
    <property type="match status" value="1"/>
</dbReference>
<dbReference type="EMBL" id="MKIO01000038">
    <property type="protein sequence ID" value="OLP53845.1"/>
    <property type="molecule type" value="Genomic_DNA"/>
</dbReference>
<dbReference type="GO" id="GO:0004888">
    <property type="term" value="F:transmembrane signaling receptor activity"/>
    <property type="evidence" value="ECO:0007669"/>
    <property type="project" value="InterPro"/>
</dbReference>
<evidence type="ECO:0000259" key="5">
    <source>
        <dbReference type="PROSITE" id="PS50885"/>
    </source>
</evidence>
<dbReference type="Proteomes" id="UP000186143">
    <property type="component" value="Unassembled WGS sequence"/>
</dbReference>
<keyword evidence="3" id="KW-0807">Transducer</keyword>
<evidence type="ECO:0000313" key="6">
    <source>
        <dbReference type="EMBL" id="OLP53845.1"/>
    </source>
</evidence>
<evidence type="ECO:0000256" key="2">
    <source>
        <dbReference type="ARBA" id="ARBA00029447"/>
    </source>
</evidence>
<sequence length="462" mass="50183">MFGFHRPKEDFRRELASFLFESAPDAYCVIRDGHVIAFNDAFQKVLSQPADTIMGLTPADFSPEFQPDGERSDNKAMAKIGLAMKEGFSRFEWEGRRRDDSRFQIQVTLIRWVREKETLLIVVWQDIEEMIRLRKAEELRQAEAARVAEEDRQAIEKLASGLRQLAEGDLTQQIDSAFSAKSDSLRQNFNVATQQLRALVSDVSAAAASVLDRCREISAASSDLSSRTERQAASIEEASGALSHIVKTLTETSAAARSAKRMIELANTDSGDGSAIVEKAINAMEAIDRSSSEIAKIIGVIDEIAFQTNLLALNAGVEAARAGEAGKGFAVVAQEVRELAQRSAAAAKEIRALITTSSKLVENGVGLVNQTGSAISRIAAHIAGVGGSVTTIERSASDQEAAMREIEAVIGQVDQVTQKNAAMVEETAAASNAMTDEMHEIARKLQGFRTEGVERPSRRRAA</sequence>
<dbReference type="SUPFAM" id="SSF58104">
    <property type="entry name" value="Methyl-accepting chemotaxis protein (MCP) signaling domain"/>
    <property type="match status" value="1"/>
</dbReference>
<dbReference type="Pfam" id="PF13426">
    <property type="entry name" value="PAS_9"/>
    <property type="match status" value="1"/>
</dbReference>
<dbReference type="PRINTS" id="PR00260">
    <property type="entry name" value="CHEMTRNSDUCR"/>
</dbReference>
<dbReference type="RefSeq" id="WP_075636089.1">
    <property type="nucleotide sequence ID" value="NZ_MKIO01000038.1"/>
</dbReference>
<dbReference type="SMART" id="SM00283">
    <property type="entry name" value="MA"/>
    <property type="match status" value="1"/>
</dbReference>
<evidence type="ECO:0000313" key="7">
    <source>
        <dbReference type="Proteomes" id="UP000186143"/>
    </source>
</evidence>
<dbReference type="InterPro" id="IPR035965">
    <property type="entry name" value="PAS-like_dom_sf"/>
</dbReference>
<proteinExistence type="inferred from homology"/>
<dbReference type="CDD" id="cd11386">
    <property type="entry name" value="MCP_signal"/>
    <property type="match status" value="1"/>
</dbReference>
<comment type="caution">
    <text evidence="6">The sequence shown here is derived from an EMBL/GenBank/DDBJ whole genome shotgun (WGS) entry which is preliminary data.</text>
</comment>
<evidence type="ECO:0000259" key="4">
    <source>
        <dbReference type="PROSITE" id="PS50111"/>
    </source>
</evidence>
<dbReference type="GO" id="GO:0007165">
    <property type="term" value="P:signal transduction"/>
    <property type="evidence" value="ECO:0007669"/>
    <property type="project" value="UniProtKB-KW"/>
</dbReference>
<dbReference type="GO" id="GO:0016020">
    <property type="term" value="C:membrane"/>
    <property type="evidence" value="ECO:0007669"/>
    <property type="project" value="InterPro"/>
</dbReference>
<comment type="similarity">
    <text evidence="2">Belongs to the methyl-accepting chemotaxis (MCP) protein family.</text>
</comment>
<dbReference type="Gene3D" id="3.30.450.20">
    <property type="entry name" value="PAS domain"/>
    <property type="match status" value="1"/>
</dbReference>
<dbReference type="CDD" id="cd00130">
    <property type="entry name" value="PAS"/>
    <property type="match status" value="1"/>
</dbReference>
<accession>A0A1Q9AFW0</accession>
<dbReference type="PANTHER" id="PTHR43531:SF11">
    <property type="entry name" value="METHYL-ACCEPTING CHEMOTAXIS PROTEIN 3"/>
    <property type="match status" value="1"/>
</dbReference>